<reference evidence="1 2" key="1">
    <citation type="submission" date="2015-09" db="EMBL/GenBank/DDBJ databases">
        <title>Atta colombica WGS genome.</title>
        <authorList>
            <person name="Nygaard S."/>
            <person name="Hu H."/>
            <person name="Boomsma J."/>
            <person name="Zhang G."/>
        </authorList>
    </citation>
    <scope>NUCLEOTIDE SEQUENCE [LARGE SCALE GENOMIC DNA]</scope>
    <source>
        <strain evidence="1">Treedump-2</strain>
        <tissue evidence="1">Whole body</tissue>
    </source>
</reference>
<dbReference type="Proteomes" id="UP000078540">
    <property type="component" value="Unassembled WGS sequence"/>
</dbReference>
<protein>
    <submittedName>
        <fullName evidence="1">Uncharacterized protein</fullName>
    </submittedName>
</protein>
<organism evidence="1 2">
    <name type="scientific">Atta colombica</name>
    <dbReference type="NCBI Taxonomy" id="520822"/>
    <lineage>
        <taxon>Eukaryota</taxon>
        <taxon>Metazoa</taxon>
        <taxon>Ecdysozoa</taxon>
        <taxon>Arthropoda</taxon>
        <taxon>Hexapoda</taxon>
        <taxon>Insecta</taxon>
        <taxon>Pterygota</taxon>
        <taxon>Neoptera</taxon>
        <taxon>Endopterygota</taxon>
        <taxon>Hymenoptera</taxon>
        <taxon>Apocrita</taxon>
        <taxon>Aculeata</taxon>
        <taxon>Formicoidea</taxon>
        <taxon>Formicidae</taxon>
        <taxon>Myrmicinae</taxon>
        <taxon>Atta</taxon>
    </lineage>
</organism>
<gene>
    <name evidence="1" type="ORF">ALC53_06052</name>
</gene>
<evidence type="ECO:0000313" key="2">
    <source>
        <dbReference type="Proteomes" id="UP000078540"/>
    </source>
</evidence>
<dbReference type="EMBL" id="KQ976489">
    <property type="protein sequence ID" value="KYM83474.1"/>
    <property type="molecule type" value="Genomic_DNA"/>
</dbReference>
<accession>A0A151I354</accession>
<name>A0A151I354_9HYME</name>
<dbReference type="AlphaFoldDB" id="A0A151I354"/>
<proteinExistence type="predicted"/>
<sequence>MVHRYVTTSVAKKKSFGCSMKILRLVCVVQLVHSVYRDVWCIAFYGEIIYGRNRRLIFVLFDGKNVRELHHADKTAFGDYGTSSRSTGKSFSRNSPYACALRRGGKKWEPI</sequence>
<evidence type="ECO:0000313" key="1">
    <source>
        <dbReference type="EMBL" id="KYM83474.1"/>
    </source>
</evidence>
<keyword evidence="2" id="KW-1185">Reference proteome</keyword>